<comment type="caution">
    <text evidence="4">The sequence shown here is derived from an EMBL/GenBank/DDBJ whole genome shotgun (WGS) entry which is preliminary data.</text>
</comment>
<dbReference type="RefSeq" id="WP_407690638.1">
    <property type="nucleotide sequence ID" value="NZ_JACIGE010000001.1"/>
</dbReference>
<protein>
    <recommendedName>
        <fullName evidence="3">Aminoglycoside phosphotransferase domain-containing protein</fullName>
    </recommendedName>
</protein>
<reference evidence="4 5" key="1">
    <citation type="submission" date="2020-08" db="EMBL/GenBank/DDBJ databases">
        <title>Genome sequencing of Purple Non-Sulfur Bacteria from various extreme environments.</title>
        <authorList>
            <person name="Mayer M."/>
        </authorList>
    </citation>
    <scope>NUCLEOTIDE SEQUENCE [LARGE SCALE GENOMIC DNA]</scope>
    <source>
        <strain evidence="4 5">2761</strain>
    </source>
</reference>
<dbReference type="Gene3D" id="3.90.1200.10">
    <property type="match status" value="1"/>
</dbReference>
<dbReference type="InterPro" id="IPR002575">
    <property type="entry name" value="Aminoglycoside_PTrfase"/>
</dbReference>
<dbReference type="Gene3D" id="3.30.200.20">
    <property type="entry name" value="Phosphorylase Kinase, domain 1"/>
    <property type="match status" value="1"/>
</dbReference>
<dbReference type="SUPFAM" id="SSF56112">
    <property type="entry name" value="Protein kinase-like (PK-like)"/>
    <property type="match status" value="1"/>
</dbReference>
<gene>
    <name evidence="4" type="ORF">GGD90_000113</name>
</gene>
<keyword evidence="5" id="KW-1185">Reference proteome</keyword>
<dbReference type="InterPro" id="IPR011009">
    <property type="entry name" value="Kinase-like_dom_sf"/>
</dbReference>
<dbReference type="PANTHER" id="PTHR33540:SF1">
    <property type="entry name" value="N-ACETYLMURAMATE_N-ACETYLGLUCOSAMINE KINASE"/>
    <property type="match status" value="1"/>
</dbReference>
<evidence type="ECO:0000259" key="3">
    <source>
        <dbReference type="Pfam" id="PF01636"/>
    </source>
</evidence>
<keyword evidence="1" id="KW-0547">Nucleotide-binding</keyword>
<organism evidence="4 5">
    <name type="scientific">Rhodocyclus tenuis</name>
    <name type="common">Rhodospirillum tenue</name>
    <dbReference type="NCBI Taxonomy" id="1066"/>
    <lineage>
        <taxon>Bacteria</taxon>
        <taxon>Pseudomonadati</taxon>
        <taxon>Pseudomonadota</taxon>
        <taxon>Betaproteobacteria</taxon>
        <taxon>Rhodocyclales</taxon>
        <taxon>Rhodocyclaceae</taxon>
        <taxon>Rhodocyclus</taxon>
    </lineage>
</organism>
<feature type="domain" description="Aminoglycoside phosphotransferase" evidence="3">
    <location>
        <begin position="40"/>
        <end position="272"/>
    </location>
</feature>
<evidence type="ECO:0000256" key="2">
    <source>
        <dbReference type="ARBA" id="ARBA00022840"/>
    </source>
</evidence>
<sequence length="355" mass="39829">MSQPTQDKAEILSANPATDVRSQTMHAWLAAQLAGEDWQIAPASADASFRRYFRVNLPDGTTRIVMDAPPPQEDCRPFLDIGALFRAAGANTPEVFAADVEQGFLLLADLGQCTYLDALSVEPAAAPVLYGEARAALIAIQRASRPGVLPAYDRELLARELALFPDWYLARHLGITLDATQQQALAGAFATLLDCALAQPQVFVHRDYHSRNLMVSGDAFPASPGVLDFQDAVFGPASYDVVSLFRDAYIDWDEEQELDFVIRYWEEARRAGLPLPAEFHEFYRDYEWMGAQRQLKVLGIFARLNYRDGKDGYLKDMPRVAAYLRRACERYRELLPLARLLDVIENRQTVLGFHV</sequence>
<dbReference type="EMBL" id="JACIGE010000001">
    <property type="protein sequence ID" value="MBB4245764.1"/>
    <property type="molecule type" value="Genomic_DNA"/>
</dbReference>
<accession>A0A840FVL3</accession>
<dbReference type="Proteomes" id="UP000587070">
    <property type="component" value="Unassembled WGS sequence"/>
</dbReference>
<evidence type="ECO:0000313" key="4">
    <source>
        <dbReference type="EMBL" id="MBB4245764.1"/>
    </source>
</evidence>
<proteinExistence type="predicted"/>
<keyword evidence="2" id="KW-0067">ATP-binding</keyword>
<evidence type="ECO:0000313" key="5">
    <source>
        <dbReference type="Proteomes" id="UP000587070"/>
    </source>
</evidence>
<dbReference type="GO" id="GO:0005524">
    <property type="term" value="F:ATP binding"/>
    <property type="evidence" value="ECO:0007669"/>
    <property type="project" value="UniProtKB-KW"/>
</dbReference>
<dbReference type="Pfam" id="PF01636">
    <property type="entry name" value="APH"/>
    <property type="match status" value="1"/>
</dbReference>
<dbReference type="AlphaFoldDB" id="A0A840FVL3"/>
<name>A0A840FVL3_RHOTE</name>
<evidence type="ECO:0000256" key="1">
    <source>
        <dbReference type="ARBA" id="ARBA00022741"/>
    </source>
</evidence>
<dbReference type="PANTHER" id="PTHR33540">
    <property type="entry name" value="TRNA THREONYLCARBAMOYLADENOSINE BIOSYNTHESIS PROTEIN TSAE"/>
    <property type="match status" value="1"/>
</dbReference>